<accession>A0AAE1Y848</accession>
<dbReference type="AlphaFoldDB" id="A0AAE1Y848"/>
<dbReference type="EMBL" id="JACGWO010000006">
    <property type="protein sequence ID" value="KAK4425454.1"/>
    <property type="molecule type" value="Genomic_DNA"/>
</dbReference>
<reference evidence="1" key="2">
    <citation type="journal article" date="2024" name="Plant">
        <title>Genomic evolution and insights into agronomic trait innovations of Sesamum species.</title>
        <authorList>
            <person name="Miao H."/>
            <person name="Wang L."/>
            <person name="Qu L."/>
            <person name="Liu H."/>
            <person name="Sun Y."/>
            <person name="Le M."/>
            <person name="Wang Q."/>
            <person name="Wei S."/>
            <person name="Zheng Y."/>
            <person name="Lin W."/>
            <person name="Duan Y."/>
            <person name="Cao H."/>
            <person name="Xiong S."/>
            <person name="Wang X."/>
            <person name="Wei L."/>
            <person name="Li C."/>
            <person name="Ma Q."/>
            <person name="Ju M."/>
            <person name="Zhao R."/>
            <person name="Li G."/>
            <person name="Mu C."/>
            <person name="Tian Q."/>
            <person name="Mei H."/>
            <person name="Zhang T."/>
            <person name="Gao T."/>
            <person name="Zhang H."/>
        </authorList>
    </citation>
    <scope>NUCLEOTIDE SEQUENCE</scope>
    <source>
        <strain evidence="1">3651</strain>
    </source>
</reference>
<proteinExistence type="predicted"/>
<evidence type="ECO:0000313" key="1">
    <source>
        <dbReference type="EMBL" id="KAK4425454.1"/>
    </source>
</evidence>
<reference evidence="1" key="1">
    <citation type="submission" date="2020-06" db="EMBL/GenBank/DDBJ databases">
        <authorList>
            <person name="Li T."/>
            <person name="Hu X."/>
            <person name="Zhang T."/>
            <person name="Song X."/>
            <person name="Zhang H."/>
            <person name="Dai N."/>
            <person name="Sheng W."/>
            <person name="Hou X."/>
            <person name="Wei L."/>
        </authorList>
    </citation>
    <scope>NUCLEOTIDE SEQUENCE</scope>
    <source>
        <strain evidence="1">3651</strain>
        <tissue evidence="1">Leaf</tissue>
    </source>
</reference>
<protein>
    <submittedName>
        <fullName evidence="1">Uncharacterized protein</fullName>
    </submittedName>
</protein>
<keyword evidence="2" id="KW-1185">Reference proteome</keyword>
<gene>
    <name evidence="1" type="ORF">Salat_1739400</name>
</gene>
<dbReference type="Proteomes" id="UP001293254">
    <property type="component" value="Unassembled WGS sequence"/>
</dbReference>
<evidence type="ECO:0000313" key="2">
    <source>
        <dbReference type="Proteomes" id="UP001293254"/>
    </source>
</evidence>
<name>A0AAE1Y848_9LAMI</name>
<organism evidence="1 2">
    <name type="scientific">Sesamum alatum</name>
    <dbReference type="NCBI Taxonomy" id="300844"/>
    <lineage>
        <taxon>Eukaryota</taxon>
        <taxon>Viridiplantae</taxon>
        <taxon>Streptophyta</taxon>
        <taxon>Embryophyta</taxon>
        <taxon>Tracheophyta</taxon>
        <taxon>Spermatophyta</taxon>
        <taxon>Magnoliopsida</taxon>
        <taxon>eudicotyledons</taxon>
        <taxon>Gunneridae</taxon>
        <taxon>Pentapetalae</taxon>
        <taxon>asterids</taxon>
        <taxon>lamiids</taxon>
        <taxon>Lamiales</taxon>
        <taxon>Pedaliaceae</taxon>
        <taxon>Sesamum</taxon>
    </lineage>
</organism>
<sequence>MRRGGLMLSTVAWAGEPVVDGFFLNAKWGPWIFEKNLVILAKVCNDVNPLDGDLNRCAFYVHVHGLPLHMMMRVDSNLARCSSAVEEMSADPIVGTAGIEEFQGRGGCTMWPMVARVPGGRGGAGGHGADGGHGWLQGREFVSGRWGLGGRVYMGGGSCEGQRGTAVFDIERGAKSDRTTRREIRGGGGGCGYVARRFTEGVKGVEVGGLVRGTGPSRGLGNRSGSVVPETQLGAQIGPGAVDRSTVGRPTLTNAGNIEKTMISGKGPDSRPNCELKLAIIRGW</sequence>
<comment type="caution">
    <text evidence="1">The sequence shown here is derived from an EMBL/GenBank/DDBJ whole genome shotgun (WGS) entry which is preliminary data.</text>
</comment>